<evidence type="ECO:0000313" key="1">
    <source>
        <dbReference type="EMBL" id="KAJ8678546.1"/>
    </source>
</evidence>
<protein>
    <submittedName>
        <fullName evidence="1">Uncharacterized protein</fullName>
    </submittedName>
</protein>
<reference evidence="1" key="1">
    <citation type="submission" date="2023-04" db="EMBL/GenBank/DDBJ databases">
        <title>A chromosome-level genome assembly of the parasitoid wasp Eretmocerus hayati.</title>
        <authorList>
            <person name="Zhong Y."/>
            <person name="Liu S."/>
            <person name="Liu Y."/>
        </authorList>
    </citation>
    <scope>NUCLEOTIDE SEQUENCE</scope>
    <source>
        <strain evidence="1">ZJU_SS_LIU_2023</strain>
    </source>
</reference>
<accession>A0ACC2P516</accession>
<evidence type="ECO:0000313" key="2">
    <source>
        <dbReference type="Proteomes" id="UP001239111"/>
    </source>
</evidence>
<sequence length="162" mass="17807">MVRTKADGALRVAAGGKAPKKSVNRVYDSPSPTEKVGKDNFPVNRYCPRETPSWQKKITSFYEMGAKANKSCQVSERETADQNAMEEATVVPNEVEPAVNGKSKRSITELEESDDACHDEDAPSSKKFKSNNNMEIDPAGKISLSTDQNEEAKDSNTMETDD</sequence>
<proteinExistence type="predicted"/>
<dbReference type="EMBL" id="CM056742">
    <property type="protein sequence ID" value="KAJ8678546.1"/>
    <property type="molecule type" value="Genomic_DNA"/>
</dbReference>
<gene>
    <name evidence="1" type="ORF">QAD02_014333</name>
</gene>
<dbReference type="Proteomes" id="UP001239111">
    <property type="component" value="Chromosome 2"/>
</dbReference>
<keyword evidence="2" id="KW-1185">Reference proteome</keyword>
<comment type="caution">
    <text evidence="1">The sequence shown here is derived from an EMBL/GenBank/DDBJ whole genome shotgun (WGS) entry which is preliminary data.</text>
</comment>
<name>A0ACC2P516_9HYME</name>
<organism evidence="1 2">
    <name type="scientific">Eretmocerus hayati</name>
    <dbReference type="NCBI Taxonomy" id="131215"/>
    <lineage>
        <taxon>Eukaryota</taxon>
        <taxon>Metazoa</taxon>
        <taxon>Ecdysozoa</taxon>
        <taxon>Arthropoda</taxon>
        <taxon>Hexapoda</taxon>
        <taxon>Insecta</taxon>
        <taxon>Pterygota</taxon>
        <taxon>Neoptera</taxon>
        <taxon>Endopterygota</taxon>
        <taxon>Hymenoptera</taxon>
        <taxon>Apocrita</taxon>
        <taxon>Proctotrupomorpha</taxon>
        <taxon>Chalcidoidea</taxon>
        <taxon>Aphelinidae</taxon>
        <taxon>Aphelininae</taxon>
        <taxon>Eretmocerus</taxon>
    </lineage>
</organism>